<accession>A0A9Q5HZ03</accession>
<dbReference type="Gene3D" id="2.40.50.40">
    <property type="match status" value="1"/>
</dbReference>
<dbReference type="GO" id="GO:0006338">
    <property type="term" value="P:chromatin remodeling"/>
    <property type="evidence" value="ECO:0007669"/>
    <property type="project" value="UniProtKB-ARBA"/>
</dbReference>
<dbReference type="OrthoDB" id="2273864at2759"/>
<evidence type="ECO:0000256" key="2">
    <source>
        <dbReference type="ARBA" id="ARBA00023242"/>
    </source>
</evidence>
<dbReference type="PROSITE" id="PS50013">
    <property type="entry name" value="CHROMO_2"/>
    <property type="match status" value="1"/>
</dbReference>
<dbReference type="Pfam" id="PF24626">
    <property type="entry name" value="SH3_Tf2-1"/>
    <property type="match status" value="1"/>
</dbReference>
<dbReference type="PANTHER" id="PTHR22812">
    <property type="entry name" value="CHROMOBOX PROTEIN"/>
    <property type="match status" value="1"/>
</dbReference>
<organism evidence="4 5">
    <name type="scientific">Sanghuangporus baumii</name>
    <name type="common">Phellinus baumii</name>
    <dbReference type="NCBI Taxonomy" id="108892"/>
    <lineage>
        <taxon>Eukaryota</taxon>
        <taxon>Fungi</taxon>
        <taxon>Dikarya</taxon>
        <taxon>Basidiomycota</taxon>
        <taxon>Agaricomycotina</taxon>
        <taxon>Agaricomycetes</taxon>
        <taxon>Hymenochaetales</taxon>
        <taxon>Hymenochaetaceae</taxon>
        <taxon>Sanghuangporus</taxon>
    </lineage>
</organism>
<keyword evidence="5" id="KW-1185">Reference proteome</keyword>
<sequence length="159" mass="18377">MKKMDDKWFGSFEVVEKIGVSAYRLKLLKTWKKVYPVFNEILLKPAVQPSFESQKKPPPLLPVIIDEQKEYEVEEILDSCLHRGKLQFLVKWVGYEEATWQLESDVKDNAQESIQEFYCKHPGAPRKLTIPQQSLRVLYKFISSEGLCGWLGCPTLKGG</sequence>
<dbReference type="AlphaFoldDB" id="A0A9Q5HZ03"/>
<dbReference type="GO" id="GO:0005634">
    <property type="term" value="C:nucleus"/>
    <property type="evidence" value="ECO:0007669"/>
    <property type="project" value="UniProtKB-SubCell"/>
</dbReference>
<dbReference type="InterPro" id="IPR016197">
    <property type="entry name" value="Chromo-like_dom_sf"/>
</dbReference>
<name>A0A9Q5HZ03_SANBA</name>
<protein>
    <recommendedName>
        <fullName evidence="3">Chromo domain-containing protein</fullName>
    </recommendedName>
</protein>
<evidence type="ECO:0000256" key="1">
    <source>
        <dbReference type="ARBA" id="ARBA00004123"/>
    </source>
</evidence>
<dbReference type="InterPro" id="IPR000953">
    <property type="entry name" value="Chromo/chromo_shadow_dom"/>
</dbReference>
<dbReference type="InterPro" id="IPR051219">
    <property type="entry name" value="Heterochromatin_chromo-domain"/>
</dbReference>
<evidence type="ECO:0000259" key="3">
    <source>
        <dbReference type="PROSITE" id="PS50013"/>
    </source>
</evidence>
<evidence type="ECO:0000313" key="4">
    <source>
        <dbReference type="EMBL" id="OCB88297.1"/>
    </source>
</evidence>
<comment type="caution">
    <text evidence="4">The sequence shown here is derived from an EMBL/GenBank/DDBJ whole genome shotgun (WGS) entry which is preliminary data.</text>
</comment>
<dbReference type="EMBL" id="LNZH02000180">
    <property type="protein sequence ID" value="OCB88297.1"/>
    <property type="molecule type" value="Genomic_DNA"/>
</dbReference>
<dbReference type="SUPFAM" id="SSF54160">
    <property type="entry name" value="Chromo domain-like"/>
    <property type="match status" value="1"/>
</dbReference>
<dbReference type="Pfam" id="PF00385">
    <property type="entry name" value="Chromo"/>
    <property type="match status" value="1"/>
</dbReference>
<keyword evidence="2" id="KW-0539">Nucleus</keyword>
<evidence type="ECO:0000313" key="5">
    <source>
        <dbReference type="Proteomes" id="UP000757232"/>
    </source>
</evidence>
<reference evidence="4" key="1">
    <citation type="submission" date="2016-06" db="EMBL/GenBank/DDBJ databases">
        <title>Draft Genome sequence of the fungus Inonotus baumii.</title>
        <authorList>
            <person name="Zhu H."/>
            <person name="Lin W."/>
        </authorList>
    </citation>
    <scope>NUCLEOTIDE SEQUENCE</scope>
    <source>
        <strain evidence="4">821</strain>
    </source>
</reference>
<gene>
    <name evidence="4" type="ORF">A7U60_g4499</name>
</gene>
<dbReference type="Proteomes" id="UP000757232">
    <property type="component" value="Unassembled WGS sequence"/>
</dbReference>
<proteinExistence type="predicted"/>
<feature type="domain" description="Chromo" evidence="3">
    <location>
        <begin position="71"/>
        <end position="129"/>
    </location>
</feature>
<dbReference type="SMART" id="SM00298">
    <property type="entry name" value="CHROMO"/>
    <property type="match status" value="1"/>
</dbReference>
<dbReference type="InterPro" id="IPR023780">
    <property type="entry name" value="Chromo_domain"/>
</dbReference>
<comment type="subcellular location">
    <subcellularLocation>
        <location evidence="1">Nucleus</location>
    </subcellularLocation>
</comment>
<dbReference type="InterPro" id="IPR056924">
    <property type="entry name" value="SH3_Tf2-1"/>
</dbReference>